<dbReference type="InterPro" id="IPR015813">
    <property type="entry name" value="Pyrv/PenolPyrv_kinase-like_dom"/>
</dbReference>
<dbReference type="InterPro" id="IPR008279">
    <property type="entry name" value="PEP-util_enz_mobile_dom"/>
</dbReference>
<sequence>MAKWVYSFGDGKAEGQSSMRNLLGGKGANLAEMSNLGLPVPPGFTITTEVCTWYYDNGRQYPAELKAEVQAALDAVGALTGRGFGDPKNPLLVSVRSGARASMPGMMDTVLNLGLNDTTVEALAEGAGDPRFAYDSYRRFITMYSNVVLDVEHHAFEEALEHYKETKGFNLDTELGAEDWKHMIGLYKKIVRDEHGSDFPQDAEDQLWGAIGAVFSSWMIPRAKKYRELNGIPESWGTAVNVQAMVFGNMGDTSATGVAFTRNPSTGERALYGEFLINAQGEDVVAGIRTPQDITEKARIEAKSDKPSMERAMPESYAELVRIYGLLETHYRDMQDMEFTIESGKLWMLQTRNGKRTAKAALRIAVDLAAEGLITEEEAIGRVEPAALDQLLHPTIDPKAERKIIASGLPASPGAATGEIVFNSEDAEAARKAERKCILVRIETSPEDIHGMHASEGILTTRGGMTSHAAVVARGMGKPCVSGVGTIRVDYKAGTLTVAGTTLKAGDKITIDGSTGQVLLGEVKMLEPSLSGEFATLMGWADKVRTMKVRTNADTPTDARAARNFGAEGIGLCRTEHMFFEGDRIVAVREMILADDVEGRRSALAKILPYQRQDFVELFTIMSGLPVTIRLLDPPLHEFLPHTDAEVQDVAKSTGVSEEKLRRRMTELHEFNPMLGFRGCRLAIAFPEIAEMQARAIFEAAVQAAKETDAPVTAEIMVPLVFTQMEFDIVKARIDAMAKAVTEETGAALSYQVGTMIELPRAALRAGDIAKTAEFFSFGTNDLTQTALGISRDDAATFLGAYTQKGILSADPFISIDQEGVGELVRIGVERGRAVRPDIKLGICGEHGGDPASIHFCQEVGLDYVSCSPYRVPIARLAAAQAALAMRDKTRA</sequence>
<evidence type="ECO:0000256" key="6">
    <source>
        <dbReference type="ARBA" id="ARBA00022679"/>
    </source>
</evidence>
<dbReference type="InterPro" id="IPR010121">
    <property type="entry name" value="Pyruvate_phosphate_dikinase"/>
</dbReference>
<evidence type="ECO:0000313" key="20">
    <source>
        <dbReference type="Proteomes" id="UP001055307"/>
    </source>
</evidence>
<dbReference type="Pfam" id="PF00391">
    <property type="entry name" value="PEP-utilizers"/>
    <property type="match status" value="1"/>
</dbReference>
<protein>
    <recommendedName>
        <fullName evidence="5 12">Pyruvate, phosphate dikinase</fullName>
        <ecNumber evidence="4 12">2.7.9.1</ecNumber>
    </recommendedName>
</protein>
<dbReference type="PROSITE" id="PS00370">
    <property type="entry name" value="PEP_ENZYMES_PHOS_SITE"/>
    <property type="match status" value="1"/>
</dbReference>
<feature type="domain" description="Pyruvate phosphate dikinase AMP/ATP-binding" evidence="17">
    <location>
        <begin position="315"/>
        <end position="364"/>
    </location>
</feature>
<evidence type="ECO:0000256" key="12">
    <source>
        <dbReference type="PIRNR" id="PIRNR000853"/>
    </source>
</evidence>
<organism evidence="19 20">
    <name type="scientific">Methylobacterium bullatum</name>
    <dbReference type="NCBI Taxonomy" id="570505"/>
    <lineage>
        <taxon>Bacteria</taxon>
        <taxon>Pseudomonadati</taxon>
        <taxon>Pseudomonadota</taxon>
        <taxon>Alphaproteobacteria</taxon>
        <taxon>Hyphomicrobiales</taxon>
        <taxon>Methylobacteriaceae</taxon>
        <taxon>Methylobacterium</taxon>
    </lineage>
</organism>
<evidence type="ECO:0000256" key="15">
    <source>
        <dbReference type="PIRSR" id="PIRSR000853-3"/>
    </source>
</evidence>
<dbReference type="Gene3D" id="3.50.30.10">
    <property type="entry name" value="Phosphohistidine domain"/>
    <property type="match status" value="1"/>
</dbReference>
<evidence type="ECO:0000256" key="14">
    <source>
        <dbReference type="PIRSR" id="PIRSR000853-2"/>
    </source>
</evidence>
<dbReference type="SUPFAM" id="SSF56059">
    <property type="entry name" value="Glutathione synthetase ATP-binding domain-like"/>
    <property type="match status" value="1"/>
</dbReference>
<gene>
    <name evidence="19" type="primary">ppdK</name>
    <name evidence="19" type="ORF">OICFNHDK_1200</name>
</gene>
<evidence type="ECO:0000256" key="7">
    <source>
        <dbReference type="ARBA" id="ARBA00022723"/>
    </source>
</evidence>
<dbReference type="PIRSF" id="PIRSF000853">
    <property type="entry name" value="PPDK"/>
    <property type="match status" value="1"/>
</dbReference>
<dbReference type="GO" id="GO:0005524">
    <property type="term" value="F:ATP binding"/>
    <property type="evidence" value="ECO:0007669"/>
    <property type="project" value="UniProtKB-UniRule"/>
</dbReference>
<keyword evidence="7 15" id="KW-0479">Metal-binding</keyword>
<feature type="domain" description="PEP-utilising enzyme mobile" evidence="16">
    <location>
        <begin position="435"/>
        <end position="516"/>
    </location>
</feature>
<comment type="function">
    <text evidence="2">Catalyzes the reversible phosphorylation of pyruvate and phosphate.</text>
</comment>
<dbReference type="PROSITE" id="PS00742">
    <property type="entry name" value="PEP_ENZYMES_2"/>
    <property type="match status" value="1"/>
</dbReference>
<feature type="domain" description="Pyruvate phosphate dikinase AMP/ATP-binding" evidence="17">
    <location>
        <begin position="21"/>
        <end position="57"/>
    </location>
</feature>
<keyword evidence="20" id="KW-1185">Reference proteome</keyword>
<keyword evidence="8" id="KW-0547">Nucleotide-binding</keyword>
<dbReference type="InterPro" id="IPR013815">
    <property type="entry name" value="ATP_grasp_subdomain_1"/>
</dbReference>
<evidence type="ECO:0000256" key="9">
    <source>
        <dbReference type="ARBA" id="ARBA00022777"/>
    </source>
</evidence>
<reference evidence="19" key="2">
    <citation type="submission" date="2021-08" db="EMBL/GenBank/DDBJ databases">
        <authorList>
            <person name="Tani A."/>
            <person name="Ola A."/>
            <person name="Ogura Y."/>
            <person name="Katsura K."/>
            <person name="Hayashi T."/>
        </authorList>
    </citation>
    <scope>NUCLEOTIDE SEQUENCE</scope>
    <source>
        <strain evidence="19">DSM 21893</strain>
    </source>
</reference>
<evidence type="ECO:0000256" key="5">
    <source>
        <dbReference type="ARBA" id="ARBA00020138"/>
    </source>
</evidence>
<evidence type="ECO:0000256" key="1">
    <source>
        <dbReference type="ARBA" id="ARBA00001946"/>
    </source>
</evidence>
<dbReference type="EMBL" id="BPQF01000007">
    <property type="protein sequence ID" value="GJD38749.1"/>
    <property type="molecule type" value="Genomic_DNA"/>
</dbReference>
<evidence type="ECO:0000256" key="2">
    <source>
        <dbReference type="ARBA" id="ARBA00003144"/>
    </source>
</evidence>
<dbReference type="Pfam" id="PF02896">
    <property type="entry name" value="PEP-utilizers_C"/>
    <property type="match status" value="1"/>
</dbReference>
<dbReference type="GO" id="GO:0046872">
    <property type="term" value="F:metal ion binding"/>
    <property type="evidence" value="ECO:0007669"/>
    <property type="project" value="UniProtKB-UniRule"/>
</dbReference>
<evidence type="ECO:0000256" key="10">
    <source>
        <dbReference type="ARBA" id="ARBA00022840"/>
    </source>
</evidence>
<feature type="binding site" evidence="14">
    <location>
        <position position="630"/>
    </location>
    <ligand>
        <name>substrate</name>
    </ligand>
</feature>
<feature type="domain" description="Pyruvate phosphate dikinase AMP/ATP-binding" evidence="17">
    <location>
        <begin position="60"/>
        <end position="298"/>
    </location>
</feature>
<dbReference type="Gene3D" id="1.20.80.30">
    <property type="match status" value="1"/>
</dbReference>
<name>A0AAV4Z3U1_9HYPH</name>
<evidence type="ECO:0000259" key="18">
    <source>
        <dbReference type="Pfam" id="PF02896"/>
    </source>
</evidence>
<dbReference type="Gene3D" id="3.30.1490.20">
    <property type="entry name" value="ATP-grasp fold, A domain"/>
    <property type="match status" value="1"/>
</dbReference>
<dbReference type="Gene3D" id="3.20.20.60">
    <property type="entry name" value="Phosphoenolpyruvate-binding domains"/>
    <property type="match status" value="1"/>
</dbReference>
<feature type="binding site" evidence="14">
    <location>
        <position position="780"/>
    </location>
    <ligand>
        <name>substrate</name>
    </ligand>
</feature>
<dbReference type="Gene3D" id="1.10.189.10">
    <property type="entry name" value="Pyruvate Phosphate Dikinase, domain 2"/>
    <property type="match status" value="1"/>
</dbReference>
<dbReference type="GO" id="GO:0016301">
    <property type="term" value="F:kinase activity"/>
    <property type="evidence" value="ECO:0007669"/>
    <property type="project" value="UniProtKB-UniRule"/>
</dbReference>
<comment type="catalytic activity">
    <reaction evidence="12">
        <text>pyruvate + phosphate + ATP = phosphoenolpyruvate + AMP + diphosphate + H(+)</text>
        <dbReference type="Rhea" id="RHEA:10756"/>
        <dbReference type="ChEBI" id="CHEBI:15361"/>
        <dbReference type="ChEBI" id="CHEBI:15378"/>
        <dbReference type="ChEBI" id="CHEBI:30616"/>
        <dbReference type="ChEBI" id="CHEBI:33019"/>
        <dbReference type="ChEBI" id="CHEBI:43474"/>
        <dbReference type="ChEBI" id="CHEBI:58702"/>
        <dbReference type="ChEBI" id="CHEBI:456215"/>
        <dbReference type="EC" id="2.7.9.1"/>
    </reaction>
</comment>
<feature type="binding site" evidence="14">
    <location>
        <position position="779"/>
    </location>
    <ligand>
        <name>substrate</name>
    </ligand>
</feature>
<dbReference type="GO" id="GO:0050242">
    <property type="term" value="F:pyruvate, phosphate dikinase activity"/>
    <property type="evidence" value="ECO:0007669"/>
    <property type="project" value="UniProtKB-UniRule"/>
</dbReference>
<dbReference type="InterPro" id="IPR000121">
    <property type="entry name" value="PEP_util_C"/>
</dbReference>
<feature type="binding site" evidence="14">
    <location>
        <position position="758"/>
    </location>
    <ligand>
        <name>substrate</name>
    </ligand>
</feature>
<feature type="domain" description="PEP-utilising enzyme C-terminal" evidence="18">
    <location>
        <begin position="532"/>
        <end position="882"/>
    </location>
</feature>
<dbReference type="InterPro" id="IPR036637">
    <property type="entry name" value="Phosphohistidine_dom_sf"/>
</dbReference>
<feature type="binding site" evidence="14">
    <location>
        <position position="782"/>
    </location>
    <ligand>
        <name>substrate</name>
    </ligand>
</feature>
<dbReference type="RefSeq" id="WP_026175689.1">
    <property type="nucleotide sequence ID" value="NZ_BPQF01000007.1"/>
</dbReference>
<dbReference type="InterPro" id="IPR018274">
    <property type="entry name" value="PEP_util_AS"/>
</dbReference>
<reference evidence="19" key="1">
    <citation type="journal article" date="2016" name="Front. Microbiol.">
        <title>Genome Sequence of the Piezophilic, Mesophilic Sulfate-Reducing Bacterium Desulfovibrio indicus J2T.</title>
        <authorList>
            <person name="Cao J."/>
            <person name="Maignien L."/>
            <person name="Shao Z."/>
            <person name="Alain K."/>
            <person name="Jebbar M."/>
        </authorList>
    </citation>
    <scope>NUCLEOTIDE SEQUENCE</scope>
    <source>
        <strain evidence="19">DSM 21893</strain>
    </source>
</reference>
<comment type="cofactor">
    <cofactor evidence="1 12 15">
        <name>Mg(2+)</name>
        <dbReference type="ChEBI" id="CHEBI:18420"/>
    </cofactor>
</comment>
<keyword evidence="9" id="KW-0418">Kinase</keyword>
<evidence type="ECO:0000256" key="4">
    <source>
        <dbReference type="ARBA" id="ARBA00011994"/>
    </source>
</evidence>
<dbReference type="PANTHER" id="PTHR22931">
    <property type="entry name" value="PHOSPHOENOLPYRUVATE DIKINASE-RELATED"/>
    <property type="match status" value="1"/>
</dbReference>
<keyword evidence="6" id="KW-0808">Transferase</keyword>
<keyword evidence="19" id="KW-0670">Pyruvate</keyword>
<evidence type="ECO:0000256" key="8">
    <source>
        <dbReference type="ARBA" id="ARBA00022741"/>
    </source>
</evidence>
<evidence type="ECO:0000256" key="13">
    <source>
        <dbReference type="PIRSR" id="PIRSR000853-1"/>
    </source>
</evidence>
<dbReference type="PANTHER" id="PTHR22931:SF9">
    <property type="entry name" value="PYRUVATE, PHOSPHATE DIKINASE 1, CHLOROPLASTIC"/>
    <property type="match status" value="1"/>
</dbReference>
<feature type="binding site" evidence="15">
    <location>
        <position position="758"/>
    </location>
    <ligand>
        <name>Mg(2+)</name>
        <dbReference type="ChEBI" id="CHEBI:18420"/>
    </ligand>
</feature>
<accession>A0AAV4Z3U1</accession>
<evidence type="ECO:0000313" key="19">
    <source>
        <dbReference type="EMBL" id="GJD38749.1"/>
    </source>
</evidence>
<dbReference type="InterPro" id="IPR040442">
    <property type="entry name" value="Pyrv_kinase-like_dom_sf"/>
</dbReference>
<dbReference type="SUPFAM" id="SSF52009">
    <property type="entry name" value="Phosphohistidine domain"/>
    <property type="match status" value="1"/>
</dbReference>
<dbReference type="NCBIfam" id="NF004531">
    <property type="entry name" value="PRK05878.1"/>
    <property type="match status" value="1"/>
</dbReference>
<evidence type="ECO:0000259" key="16">
    <source>
        <dbReference type="Pfam" id="PF00391"/>
    </source>
</evidence>
<dbReference type="InterPro" id="IPR023151">
    <property type="entry name" value="PEP_util_CS"/>
</dbReference>
<dbReference type="Pfam" id="PF01326">
    <property type="entry name" value="PPDK_N"/>
    <property type="match status" value="3"/>
</dbReference>
<dbReference type="AlphaFoldDB" id="A0AAV4Z3U1"/>
<keyword evidence="10" id="KW-0067">ATP-binding</keyword>
<evidence type="ECO:0000259" key="17">
    <source>
        <dbReference type="Pfam" id="PF01326"/>
    </source>
</evidence>
<feature type="active site" description="Tele-phosphohistidine intermediate" evidence="13">
    <location>
        <position position="468"/>
    </location>
</feature>
<feature type="binding site" evidence="14">
    <location>
        <position position="781"/>
    </location>
    <ligand>
        <name>substrate</name>
    </ligand>
</feature>
<proteinExistence type="inferred from homology"/>
<dbReference type="NCBIfam" id="TIGR01828">
    <property type="entry name" value="pyru_phos_dikin"/>
    <property type="match status" value="1"/>
</dbReference>
<comment type="similarity">
    <text evidence="3 12">Belongs to the PEP-utilizing enzyme family.</text>
</comment>
<dbReference type="EC" id="2.7.9.1" evidence="4 12"/>
<feature type="active site" description="Proton donor" evidence="13">
    <location>
        <position position="844"/>
    </location>
</feature>
<keyword evidence="11 15" id="KW-0460">Magnesium</keyword>
<evidence type="ECO:0000256" key="11">
    <source>
        <dbReference type="ARBA" id="ARBA00022842"/>
    </source>
</evidence>
<feature type="binding site" evidence="14">
    <location>
        <position position="574"/>
    </location>
    <ligand>
        <name>substrate</name>
    </ligand>
</feature>
<dbReference type="Proteomes" id="UP001055307">
    <property type="component" value="Unassembled WGS sequence"/>
</dbReference>
<evidence type="ECO:0000256" key="3">
    <source>
        <dbReference type="ARBA" id="ARBA00007837"/>
    </source>
</evidence>
<dbReference type="InterPro" id="IPR002192">
    <property type="entry name" value="PPDK_AMP/ATP-bd"/>
</dbReference>
<dbReference type="Gene3D" id="3.30.470.20">
    <property type="entry name" value="ATP-grasp fold, B domain"/>
    <property type="match status" value="1"/>
</dbReference>
<dbReference type="SUPFAM" id="SSF51621">
    <property type="entry name" value="Phosphoenolpyruvate/pyruvate domain"/>
    <property type="match status" value="1"/>
</dbReference>
<feature type="binding site" evidence="15">
    <location>
        <position position="782"/>
    </location>
    <ligand>
        <name>Mg(2+)</name>
        <dbReference type="ChEBI" id="CHEBI:18420"/>
    </ligand>
</feature>
<comment type="caution">
    <text evidence="19">The sequence shown here is derived from an EMBL/GenBank/DDBJ whole genome shotgun (WGS) entry which is preliminary data.</text>
</comment>